<evidence type="ECO:0000256" key="4">
    <source>
        <dbReference type="ARBA" id="ARBA00022729"/>
    </source>
</evidence>
<feature type="signal peptide" evidence="5">
    <location>
        <begin position="1"/>
        <end position="17"/>
    </location>
</feature>
<feature type="domain" description="Xylanase inhibitor C-terminal" evidence="6">
    <location>
        <begin position="266"/>
        <end position="436"/>
    </location>
</feature>
<feature type="chain" id="PRO_5043774850" evidence="5">
    <location>
        <begin position="18"/>
        <end position="454"/>
    </location>
</feature>
<dbReference type="PANTHER" id="PTHR47965:SF22">
    <property type="entry name" value="EUKARYOTIC ASPARTYL PROTEASE FAMILY PROTEIN"/>
    <property type="match status" value="1"/>
</dbReference>
<dbReference type="EMBL" id="BAABME010003411">
    <property type="protein sequence ID" value="GAA0158698.1"/>
    <property type="molecule type" value="Genomic_DNA"/>
</dbReference>
<evidence type="ECO:0000259" key="6">
    <source>
        <dbReference type="Pfam" id="PF14541"/>
    </source>
</evidence>
<evidence type="ECO:0000313" key="8">
    <source>
        <dbReference type="EMBL" id="GAA0158698.1"/>
    </source>
</evidence>
<keyword evidence="9" id="KW-1185">Reference proteome</keyword>
<evidence type="ECO:0000256" key="5">
    <source>
        <dbReference type="SAM" id="SignalP"/>
    </source>
</evidence>
<feature type="domain" description="Xylanase inhibitor N-terminal" evidence="7">
    <location>
        <begin position="51"/>
        <end position="227"/>
    </location>
</feature>
<name>A0AAV3Q658_LITER</name>
<dbReference type="GO" id="GO:0006508">
    <property type="term" value="P:proteolysis"/>
    <property type="evidence" value="ECO:0007669"/>
    <property type="project" value="UniProtKB-KW"/>
</dbReference>
<dbReference type="InterPro" id="IPR021109">
    <property type="entry name" value="Peptidase_aspartic_dom_sf"/>
</dbReference>
<dbReference type="GO" id="GO:0005576">
    <property type="term" value="C:extracellular region"/>
    <property type="evidence" value="ECO:0007669"/>
    <property type="project" value="UniProtKB-SubCell"/>
</dbReference>
<evidence type="ECO:0000313" key="9">
    <source>
        <dbReference type="Proteomes" id="UP001454036"/>
    </source>
</evidence>
<reference evidence="8 9" key="1">
    <citation type="submission" date="2024-01" db="EMBL/GenBank/DDBJ databases">
        <title>The complete chloroplast genome sequence of Lithospermum erythrorhizon: insights into the phylogenetic relationship among Boraginaceae species and the maternal lineages of purple gromwells.</title>
        <authorList>
            <person name="Okada T."/>
            <person name="Watanabe K."/>
        </authorList>
    </citation>
    <scope>NUCLEOTIDE SEQUENCE [LARGE SCALE GENOMIC DNA]</scope>
</reference>
<dbReference type="Pfam" id="PF14541">
    <property type="entry name" value="TAXi_C"/>
    <property type="match status" value="1"/>
</dbReference>
<dbReference type="Gene3D" id="2.40.70.10">
    <property type="entry name" value="Acid Proteases"/>
    <property type="match status" value="2"/>
</dbReference>
<evidence type="ECO:0000256" key="3">
    <source>
        <dbReference type="ARBA" id="ARBA00022525"/>
    </source>
</evidence>
<dbReference type="InterPro" id="IPR032799">
    <property type="entry name" value="TAXi_C"/>
</dbReference>
<dbReference type="GO" id="GO:0004190">
    <property type="term" value="F:aspartic-type endopeptidase activity"/>
    <property type="evidence" value="ECO:0007669"/>
    <property type="project" value="InterPro"/>
</dbReference>
<keyword evidence="3" id="KW-0964">Secreted</keyword>
<comment type="caution">
    <text evidence="8">The sequence shown here is derived from an EMBL/GenBank/DDBJ whole genome shotgun (WGS) entry which is preliminary data.</text>
</comment>
<dbReference type="InterPro" id="IPR001461">
    <property type="entry name" value="Aspartic_peptidase_A1"/>
</dbReference>
<evidence type="ECO:0000259" key="7">
    <source>
        <dbReference type="Pfam" id="PF14543"/>
    </source>
</evidence>
<dbReference type="PANTHER" id="PTHR47965">
    <property type="entry name" value="ASPARTYL PROTEASE-RELATED"/>
    <property type="match status" value="1"/>
</dbReference>
<organism evidence="8 9">
    <name type="scientific">Lithospermum erythrorhizon</name>
    <name type="common">Purple gromwell</name>
    <name type="synonym">Lithospermum officinale var. erythrorhizon</name>
    <dbReference type="NCBI Taxonomy" id="34254"/>
    <lineage>
        <taxon>Eukaryota</taxon>
        <taxon>Viridiplantae</taxon>
        <taxon>Streptophyta</taxon>
        <taxon>Embryophyta</taxon>
        <taxon>Tracheophyta</taxon>
        <taxon>Spermatophyta</taxon>
        <taxon>Magnoliopsida</taxon>
        <taxon>eudicotyledons</taxon>
        <taxon>Gunneridae</taxon>
        <taxon>Pentapetalae</taxon>
        <taxon>asterids</taxon>
        <taxon>lamiids</taxon>
        <taxon>Boraginales</taxon>
        <taxon>Boraginaceae</taxon>
        <taxon>Boraginoideae</taxon>
        <taxon>Lithospermeae</taxon>
        <taxon>Lithospermum</taxon>
    </lineage>
</organism>
<comment type="subcellular location">
    <subcellularLocation>
        <location evidence="1">Secreted</location>
        <location evidence="1">Extracellular space</location>
    </subcellularLocation>
</comment>
<evidence type="ECO:0000256" key="2">
    <source>
        <dbReference type="ARBA" id="ARBA00007447"/>
    </source>
</evidence>
<dbReference type="SUPFAM" id="SSF50630">
    <property type="entry name" value="Acid proteases"/>
    <property type="match status" value="1"/>
</dbReference>
<comment type="similarity">
    <text evidence="2">Belongs to the peptidase A1 family.</text>
</comment>
<dbReference type="FunFam" id="2.40.70.10:FF:000041">
    <property type="entry name" value="Basic 7S globulin"/>
    <property type="match status" value="1"/>
</dbReference>
<gene>
    <name evidence="8" type="ORF">LIER_15653</name>
</gene>
<dbReference type="InterPro" id="IPR032861">
    <property type="entry name" value="TAXi_N"/>
</dbReference>
<accession>A0AAV3Q658</accession>
<dbReference type="AlphaFoldDB" id="A0AAV3Q658"/>
<proteinExistence type="inferred from homology"/>
<keyword evidence="8" id="KW-0645">Protease</keyword>
<protein>
    <submittedName>
        <fullName evidence="8">Protease</fullName>
    </submittedName>
</protein>
<sequence>MASISYTLNCFLMIVFSDLQCRTITASLPLSPQGILLDVTKNSSTLLHTIQIHQDIDRPPLNLLVDISYKSVFVECLSTFREATFNISKCGSQECEFAKVDFCSEECEPGIFRQWCVKDSCFSSYPYEDNLIGSTILLGWIAEAHLSFQSISYNLSSKNLVDFPRFVLTCSDLGFFPGDGIIDGVAALGRSQEALSSQLAKAFKFSRKFSLCLSSSTKSKGWISFGDARPPLNPKANLTKYFKYTPFITSQYGIGSDYRTGMPSSAYFLGVTSIKVSGKTVKGFNHGLLSINGSGIGGTTITSTKPYTILERSIYNVMTTLFLKELESSQTNNNVTRVASVEPFEFCFNSESIRTKTYLGPAVPPIDLILQNKNVSWRIYGANSMVQINKDIMCLGYVPRIDNEFKDFYWSIEIGAHQIEDNILEFNLDKSQLGFSSSLLAMKAKCNIDFDTEG</sequence>
<keyword evidence="8" id="KW-0378">Hydrolase</keyword>
<evidence type="ECO:0000256" key="1">
    <source>
        <dbReference type="ARBA" id="ARBA00004239"/>
    </source>
</evidence>
<keyword evidence="4 5" id="KW-0732">Signal</keyword>
<dbReference type="Pfam" id="PF14543">
    <property type="entry name" value="TAXi_N"/>
    <property type="match status" value="1"/>
</dbReference>
<dbReference type="Proteomes" id="UP001454036">
    <property type="component" value="Unassembled WGS sequence"/>
</dbReference>